<dbReference type="Gene3D" id="3.30.70.1020">
    <property type="entry name" value="Trehalose-6-phosphate phosphatase related protein, domain 2"/>
    <property type="match status" value="1"/>
</dbReference>
<dbReference type="Gene3D" id="3.40.50.2000">
    <property type="entry name" value="Glycogen Phosphorylase B"/>
    <property type="match status" value="2"/>
</dbReference>
<dbReference type="Pfam" id="PF00982">
    <property type="entry name" value="Glyco_transf_20"/>
    <property type="match status" value="1"/>
</dbReference>
<dbReference type="GO" id="GO:0005992">
    <property type="term" value="P:trehalose biosynthetic process"/>
    <property type="evidence" value="ECO:0007669"/>
    <property type="project" value="InterPro"/>
</dbReference>
<dbReference type="InterPro" id="IPR006379">
    <property type="entry name" value="HAD-SF_hydro_IIB"/>
</dbReference>
<evidence type="ECO:0000313" key="3">
    <source>
        <dbReference type="EMBL" id="BDS05773.1"/>
    </source>
</evidence>
<dbReference type="Pfam" id="PF02358">
    <property type="entry name" value="Trehalose_PPase"/>
    <property type="match status" value="1"/>
</dbReference>
<evidence type="ECO:0000256" key="1">
    <source>
        <dbReference type="ARBA" id="ARBA00006330"/>
    </source>
</evidence>
<dbReference type="InterPro" id="IPR001830">
    <property type="entry name" value="Glyco_trans_20"/>
</dbReference>
<dbReference type="PANTHER" id="PTHR10788">
    <property type="entry name" value="TREHALOSE-6-PHOSPHATE SYNTHASE"/>
    <property type="match status" value="1"/>
</dbReference>
<sequence length="735" mass="82635">MSHLTLVSNRLPIRINEEGEVERTTGGLASALAGAGIPGDYTWIGWGGINEEEIEDQDAYIKKLNDVGVQPVILKTEEFEAYYEGYSNSTLWPMLHYMKGRAKFDPEWINGYRAVNKKFAEVIAKAADKDGQVWIHDYHLLLLPKMLRELRPDIKIGFFLHTPWPSSEIIRALPERNEILEGLLGCDVIGFHTYNYLRHFNSCLLRILGIEGEAEGLWHGDRMVRMGVYPIGHNSTGFHEAMQSKTYKEALELHKERLAGGKLILSVERLDYTKGVPEKLEAIRQFLRQNPEQRSQVNFVIIAVPSRVGVEEYNMLAETVQREVGAINGDYGEVGHSPVQFLHRGFPMEELAAFYALAEVCMVTPIIDGMNLVAKEYIDCKRKKYNARAGVLILSEFAGAAQEMSHSLLINPHDTQGVVKAMEQALSMSDEEMWSRVRAMQDRLARNDAGAWAKRFLGDLTESGTTDHDPDAHETLAEVEENLTKNLASGRKVALFLDYDGTLRGFVDRPEDAIPDKSLVDLLGRLAAHDSLRLAVISGRPKTFLEKHLGHLPIDLVAEHGYYWKRREVGEWELMNPHVDNSWVDVVLPHLEWAVTLTPGSEIEVKTSSVVWHYRQADPEFGLWRAKGLLDELTAITASLPVSVHHGQKIVEIASQMVNKGVATDFLMKDWKPDVALAAGDDQTDETMFAITPVCEDHFHTVKIGTGSTRAEHRTTIEGLRNFLESLADTLSNQS</sequence>
<organism evidence="3">
    <name type="scientific">Oceaniferula spumae</name>
    <dbReference type="NCBI Taxonomy" id="2979115"/>
    <lineage>
        <taxon>Bacteria</taxon>
        <taxon>Pseudomonadati</taxon>
        <taxon>Verrucomicrobiota</taxon>
        <taxon>Verrucomicrobiia</taxon>
        <taxon>Verrucomicrobiales</taxon>
        <taxon>Verrucomicrobiaceae</taxon>
        <taxon>Oceaniferula</taxon>
    </lineage>
</organism>
<dbReference type="InterPro" id="IPR036412">
    <property type="entry name" value="HAD-like_sf"/>
</dbReference>
<dbReference type="CDD" id="cd01627">
    <property type="entry name" value="HAD_TPP"/>
    <property type="match status" value="1"/>
</dbReference>
<name>A0AAT9FII2_9BACT</name>
<proteinExistence type="inferred from homology"/>
<dbReference type="GO" id="GO:0004805">
    <property type="term" value="F:trehalose-phosphatase activity"/>
    <property type="evidence" value="ECO:0007669"/>
    <property type="project" value="TreeGrafter"/>
</dbReference>
<comment type="similarity">
    <text evidence="2">Belongs to the glycosyltransferase 20 family.</text>
</comment>
<dbReference type="CDD" id="cd03788">
    <property type="entry name" value="GT20_TPS"/>
    <property type="match status" value="1"/>
</dbReference>
<dbReference type="InterPro" id="IPR003337">
    <property type="entry name" value="Trehalose_PPase"/>
</dbReference>
<dbReference type="GO" id="GO:0005829">
    <property type="term" value="C:cytosol"/>
    <property type="evidence" value="ECO:0007669"/>
    <property type="project" value="TreeGrafter"/>
</dbReference>
<gene>
    <name evidence="3" type="ORF">NT6N_08130</name>
</gene>
<evidence type="ECO:0000256" key="2">
    <source>
        <dbReference type="ARBA" id="ARBA00008799"/>
    </source>
</evidence>
<dbReference type="PANTHER" id="PTHR10788:SF106">
    <property type="entry name" value="BCDNA.GH08860"/>
    <property type="match status" value="1"/>
</dbReference>
<dbReference type="EMBL" id="AP026866">
    <property type="protein sequence ID" value="BDS05773.1"/>
    <property type="molecule type" value="Genomic_DNA"/>
</dbReference>
<comment type="similarity">
    <text evidence="1">In the C-terminal section; belongs to the trehalose phosphatase family.</text>
</comment>
<dbReference type="KEGG" id="osu:NT6N_08130"/>
<dbReference type="SUPFAM" id="SSF56784">
    <property type="entry name" value="HAD-like"/>
    <property type="match status" value="1"/>
</dbReference>
<dbReference type="GO" id="GO:0003825">
    <property type="term" value="F:alpha,alpha-trehalose-phosphate synthase (UDP-forming) activity"/>
    <property type="evidence" value="ECO:0007669"/>
    <property type="project" value="TreeGrafter"/>
</dbReference>
<dbReference type="NCBIfam" id="NF011071">
    <property type="entry name" value="PRK14501.1"/>
    <property type="match status" value="1"/>
</dbReference>
<dbReference type="Gene3D" id="3.40.50.1000">
    <property type="entry name" value="HAD superfamily/HAD-like"/>
    <property type="match status" value="1"/>
</dbReference>
<reference evidence="3" key="1">
    <citation type="submission" date="2024-07" db="EMBL/GenBank/DDBJ databases">
        <title>Complete genome sequence of Verrucomicrobiaceae bacterium NT6N.</title>
        <authorList>
            <person name="Huang C."/>
            <person name="Takami H."/>
            <person name="Hamasaki K."/>
        </authorList>
    </citation>
    <scope>NUCLEOTIDE SEQUENCE</scope>
    <source>
        <strain evidence="3">NT6N</strain>
    </source>
</reference>
<dbReference type="InterPro" id="IPR023214">
    <property type="entry name" value="HAD_sf"/>
</dbReference>
<dbReference type="NCBIfam" id="TIGR01484">
    <property type="entry name" value="HAD-SF-IIB"/>
    <property type="match status" value="1"/>
</dbReference>
<protein>
    <submittedName>
        <fullName evidence="3">Bifunctional alpha,alpha-trehalose-phosphate synthase (UDP-forming)/trehalose-phosphatase</fullName>
    </submittedName>
</protein>
<dbReference type="SUPFAM" id="SSF53756">
    <property type="entry name" value="UDP-Glycosyltransferase/glycogen phosphorylase"/>
    <property type="match status" value="1"/>
</dbReference>
<dbReference type="AlphaFoldDB" id="A0AAT9FII2"/>
<accession>A0AAT9FII2</accession>
<dbReference type="NCBIfam" id="TIGR00685">
    <property type="entry name" value="T6PP"/>
    <property type="match status" value="1"/>
</dbReference>